<reference evidence="2" key="1">
    <citation type="journal article" date="2015" name="Front. Microbiol.">
        <title>Combining genomic sequencing methods to explore viral diversity and reveal potential virus-host interactions.</title>
        <authorList>
            <person name="Chow C.E."/>
            <person name="Winget D.M."/>
            <person name="White R.A.III."/>
            <person name="Hallam S.J."/>
            <person name="Suttle C.A."/>
        </authorList>
    </citation>
    <scope>NUCLEOTIDE SEQUENCE</scope>
    <source>
        <strain evidence="2">Anoxic3_7</strain>
    </source>
</reference>
<keyword evidence="1" id="KW-0812">Transmembrane</keyword>
<accession>A0A0F7L4D6</accession>
<protein>
    <submittedName>
        <fullName evidence="2">Uncharacterized protein</fullName>
    </submittedName>
</protein>
<organism evidence="2">
    <name type="scientific">uncultured marine virus</name>
    <dbReference type="NCBI Taxonomy" id="186617"/>
    <lineage>
        <taxon>Viruses</taxon>
        <taxon>environmental samples</taxon>
    </lineage>
</organism>
<sequence length="212" mass="22614">MVSLFFLGLISSLTPPVFFFGVFPVSEANMSKANPALFVASFDAVATPFCILPSIAVGATNPVNLLTVSTNLTLPAKFLGAFIPSISAIAIASSTISCVSPAAFPASLLTNCSPLMSMFLTSSMFLFIPSFFNKSETEPIDLANLKLFSINSSSNSCSNELLMSSTTESSWFLRSALPFASFRSPAILILKLSTLPKVLGLFRFEYISSIIS</sequence>
<feature type="transmembrane region" description="Helical" evidence="1">
    <location>
        <begin position="78"/>
        <end position="103"/>
    </location>
</feature>
<proteinExistence type="predicted"/>
<keyword evidence="1" id="KW-0472">Membrane</keyword>
<keyword evidence="1" id="KW-1133">Transmembrane helix</keyword>
<name>A0A0F7L4D6_9VIRU</name>
<feature type="transmembrane region" description="Helical" evidence="1">
    <location>
        <begin position="115"/>
        <end position="132"/>
    </location>
</feature>
<feature type="transmembrane region" description="Helical" evidence="1">
    <location>
        <begin position="37"/>
        <end position="58"/>
    </location>
</feature>
<dbReference type="EMBL" id="KR029582">
    <property type="protein sequence ID" value="AKH46367.1"/>
    <property type="molecule type" value="Genomic_DNA"/>
</dbReference>
<reference evidence="2" key="2">
    <citation type="submission" date="2015-03" db="EMBL/GenBank/DDBJ databases">
        <authorList>
            <person name="Chow C.-E.T."/>
            <person name="Winget D.M."/>
            <person name="White R.A.III."/>
            <person name="Hallam S.J."/>
            <person name="Suttle C.A."/>
        </authorList>
    </citation>
    <scope>NUCLEOTIDE SEQUENCE</scope>
    <source>
        <strain evidence="2">Anoxic3_7</strain>
    </source>
</reference>
<evidence type="ECO:0000256" key="1">
    <source>
        <dbReference type="SAM" id="Phobius"/>
    </source>
</evidence>
<feature type="transmembrane region" description="Helical" evidence="1">
    <location>
        <begin position="6"/>
        <end position="25"/>
    </location>
</feature>
<evidence type="ECO:0000313" key="2">
    <source>
        <dbReference type="EMBL" id="AKH46367.1"/>
    </source>
</evidence>